<evidence type="ECO:0000313" key="2">
    <source>
        <dbReference type="Proteomes" id="UP000789901"/>
    </source>
</evidence>
<sequence>FRCHEQSHAQTNNNRENFTVIIPVLEKVLNKSWSRDPCHFLSIKSCEKSKGLDTLQYVRKYYEDLYEKEEIDIQW</sequence>
<dbReference type="Proteomes" id="UP000789901">
    <property type="component" value="Unassembled WGS sequence"/>
</dbReference>
<evidence type="ECO:0000313" key="1">
    <source>
        <dbReference type="EMBL" id="CAG8805101.1"/>
    </source>
</evidence>
<protein>
    <submittedName>
        <fullName evidence="1">1121_t:CDS:1</fullName>
    </submittedName>
</protein>
<organism evidence="1 2">
    <name type="scientific">Gigaspora margarita</name>
    <dbReference type="NCBI Taxonomy" id="4874"/>
    <lineage>
        <taxon>Eukaryota</taxon>
        <taxon>Fungi</taxon>
        <taxon>Fungi incertae sedis</taxon>
        <taxon>Mucoromycota</taxon>
        <taxon>Glomeromycotina</taxon>
        <taxon>Glomeromycetes</taxon>
        <taxon>Diversisporales</taxon>
        <taxon>Gigasporaceae</taxon>
        <taxon>Gigaspora</taxon>
    </lineage>
</organism>
<reference evidence="1 2" key="1">
    <citation type="submission" date="2021-06" db="EMBL/GenBank/DDBJ databases">
        <authorList>
            <person name="Kallberg Y."/>
            <person name="Tangrot J."/>
            <person name="Rosling A."/>
        </authorList>
    </citation>
    <scope>NUCLEOTIDE SEQUENCE [LARGE SCALE GENOMIC DNA]</scope>
    <source>
        <strain evidence="1 2">120-4 pot B 10/14</strain>
    </source>
</reference>
<dbReference type="EMBL" id="CAJVQB010024874">
    <property type="protein sequence ID" value="CAG8805101.1"/>
    <property type="molecule type" value="Genomic_DNA"/>
</dbReference>
<feature type="non-terminal residue" evidence="1">
    <location>
        <position position="1"/>
    </location>
</feature>
<keyword evidence="2" id="KW-1185">Reference proteome</keyword>
<proteinExistence type="predicted"/>
<gene>
    <name evidence="1" type="ORF">GMARGA_LOCUS24012</name>
</gene>
<accession>A0ABN7VXW0</accession>
<comment type="caution">
    <text evidence="1">The sequence shown here is derived from an EMBL/GenBank/DDBJ whole genome shotgun (WGS) entry which is preliminary data.</text>
</comment>
<name>A0ABN7VXW0_GIGMA</name>